<dbReference type="EMBL" id="GBRH01186002">
    <property type="protein sequence ID" value="JAE11894.1"/>
    <property type="molecule type" value="Transcribed_RNA"/>
</dbReference>
<organism evidence="1">
    <name type="scientific">Arundo donax</name>
    <name type="common">Giant reed</name>
    <name type="synonym">Donax arundinaceus</name>
    <dbReference type="NCBI Taxonomy" id="35708"/>
    <lineage>
        <taxon>Eukaryota</taxon>
        <taxon>Viridiplantae</taxon>
        <taxon>Streptophyta</taxon>
        <taxon>Embryophyta</taxon>
        <taxon>Tracheophyta</taxon>
        <taxon>Spermatophyta</taxon>
        <taxon>Magnoliopsida</taxon>
        <taxon>Liliopsida</taxon>
        <taxon>Poales</taxon>
        <taxon>Poaceae</taxon>
        <taxon>PACMAD clade</taxon>
        <taxon>Arundinoideae</taxon>
        <taxon>Arundineae</taxon>
        <taxon>Arundo</taxon>
    </lineage>
</organism>
<sequence length="12" mass="1303">MLLLDSVERGGN</sequence>
<reference evidence="1" key="2">
    <citation type="journal article" date="2015" name="Data Brief">
        <title>Shoot transcriptome of the giant reed, Arundo donax.</title>
        <authorList>
            <person name="Barrero R.A."/>
            <person name="Guerrero F.D."/>
            <person name="Moolhuijzen P."/>
            <person name="Goolsby J.A."/>
            <person name="Tidwell J."/>
            <person name="Bellgard S.E."/>
            <person name="Bellgard M.I."/>
        </authorList>
    </citation>
    <scope>NUCLEOTIDE SEQUENCE</scope>
    <source>
        <tissue evidence="1">Shoot tissue taken approximately 20 cm above the soil surface</tissue>
    </source>
</reference>
<name>A0A0A9FKX7_ARUDO</name>
<reference evidence="1" key="1">
    <citation type="submission" date="2014-09" db="EMBL/GenBank/DDBJ databases">
        <authorList>
            <person name="Magalhaes I.L.F."/>
            <person name="Oliveira U."/>
            <person name="Santos F.R."/>
            <person name="Vidigal T.H.D.A."/>
            <person name="Brescovit A.D."/>
            <person name="Santos A.J."/>
        </authorList>
    </citation>
    <scope>NUCLEOTIDE SEQUENCE</scope>
    <source>
        <tissue evidence="1">Shoot tissue taken approximately 20 cm above the soil surface</tissue>
    </source>
</reference>
<proteinExistence type="predicted"/>
<accession>A0A0A9FKX7</accession>
<protein>
    <submittedName>
        <fullName evidence="1">Uncharacterized protein</fullName>
    </submittedName>
</protein>
<evidence type="ECO:0000313" key="1">
    <source>
        <dbReference type="EMBL" id="JAE11894.1"/>
    </source>
</evidence>